<dbReference type="InterPro" id="IPR027266">
    <property type="entry name" value="TrmE/GcvT-like"/>
</dbReference>
<dbReference type="RefSeq" id="WP_110034262.1">
    <property type="nucleotide sequence ID" value="NZ_QGTR01000007.1"/>
</dbReference>
<sequence>MADIAHAHRSEPLSGRVAGAAGVTVTPAPAAGRVALRVNPSEAGQLSSILGLALPLSPKTSVTTETGRMALWLGPDEWLLIDASVDAGPHLTSALCEAGVLVSAVDVSHRNTAILVEGAGAQATLESGCPQNLSLTAFPVGACSRTVLGKIEVVILRTGAEAFRVECWRSFSDYAFTFLADAAGDALA</sequence>
<dbReference type="EMBL" id="QGTR01000007">
    <property type="protein sequence ID" value="PWV97196.1"/>
    <property type="molecule type" value="Genomic_DNA"/>
</dbReference>
<dbReference type="Gene3D" id="3.30.1360.120">
    <property type="entry name" value="Probable tRNA modification gtpase trme, domain 1"/>
    <property type="match status" value="1"/>
</dbReference>
<protein>
    <submittedName>
        <fullName evidence="1">Heterotetrameric sarcosine oxidase gamma subunit</fullName>
    </submittedName>
</protein>
<reference evidence="1 2" key="1">
    <citation type="submission" date="2018-05" db="EMBL/GenBank/DDBJ databases">
        <title>Genomic Encyclopedia of Type Strains, Phase IV (KMG-IV): sequencing the most valuable type-strain genomes for metagenomic binning, comparative biology and taxonomic classification.</title>
        <authorList>
            <person name="Goeker M."/>
        </authorList>
    </citation>
    <scope>NUCLEOTIDE SEQUENCE [LARGE SCALE GENOMIC DNA]</scope>
    <source>
        <strain evidence="1 2">DSM 16791</strain>
    </source>
</reference>
<gene>
    <name evidence="1" type="ORF">DFR52_107108</name>
</gene>
<organism evidence="1 2">
    <name type="scientific">Hoeflea marina</name>
    <dbReference type="NCBI Taxonomy" id="274592"/>
    <lineage>
        <taxon>Bacteria</taxon>
        <taxon>Pseudomonadati</taxon>
        <taxon>Pseudomonadota</taxon>
        <taxon>Alphaproteobacteria</taxon>
        <taxon>Hyphomicrobiales</taxon>
        <taxon>Rhizobiaceae</taxon>
        <taxon>Hoeflea</taxon>
    </lineage>
</organism>
<proteinExistence type="predicted"/>
<dbReference type="OrthoDB" id="9814782at2"/>
<dbReference type="Pfam" id="PF04268">
    <property type="entry name" value="SoxG"/>
    <property type="match status" value="1"/>
</dbReference>
<dbReference type="SUPFAM" id="SSF103025">
    <property type="entry name" value="Folate-binding domain"/>
    <property type="match status" value="1"/>
</dbReference>
<dbReference type="InterPro" id="IPR007375">
    <property type="entry name" value="SoxG"/>
</dbReference>
<evidence type="ECO:0000313" key="2">
    <source>
        <dbReference type="Proteomes" id="UP000246352"/>
    </source>
</evidence>
<accession>A0A317PF37</accession>
<dbReference type="Proteomes" id="UP000246352">
    <property type="component" value="Unassembled WGS sequence"/>
</dbReference>
<name>A0A317PF37_9HYPH</name>
<keyword evidence="2" id="KW-1185">Reference proteome</keyword>
<evidence type="ECO:0000313" key="1">
    <source>
        <dbReference type="EMBL" id="PWV97196.1"/>
    </source>
</evidence>
<dbReference type="Gene3D" id="3.30.70.1520">
    <property type="entry name" value="Heterotetrameric sarcosine oxidase"/>
    <property type="match status" value="1"/>
</dbReference>
<dbReference type="AlphaFoldDB" id="A0A317PF37"/>
<comment type="caution">
    <text evidence="1">The sequence shown here is derived from an EMBL/GenBank/DDBJ whole genome shotgun (WGS) entry which is preliminary data.</text>
</comment>